<dbReference type="InterPro" id="IPR025528">
    <property type="entry name" value="BrnA_antitoxin"/>
</dbReference>
<gene>
    <name evidence="2" type="ORF">C5748_27445</name>
</gene>
<sequence length="78" mass="8790">MAAKFSSKRPLTDKEEAEIQKMIESDPDNPELTDEQLAQGKSFKEAFPDLHASIQRSRGRPPVENPKQQVSLRLSPDV</sequence>
<dbReference type="AlphaFoldDB" id="A0A2S9IIP4"/>
<accession>A0A2S9IIP4</accession>
<comment type="caution">
    <text evidence="2">The sequence shown here is derived from an EMBL/GenBank/DDBJ whole genome shotgun (WGS) entry which is preliminary data.</text>
</comment>
<dbReference type="RefSeq" id="WP_105746210.1">
    <property type="nucleotide sequence ID" value="NZ_PVBR01000086.1"/>
</dbReference>
<feature type="compositionally biased region" description="Basic and acidic residues" evidence="1">
    <location>
        <begin position="10"/>
        <end position="24"/>
    </location>
</feature>
<dbReference type="Pfam" id="PF14384">
    <property type="entry name" value="BrnA_antitoxin"/>
    <property type="match status" value="1"/>
</dbReference>
<feature type="compositionally biased region" description="Acidic residues" evidence="1">
    <location>
        <begin position="25"/>
        <end position="34"/>
    </location>
</feature>
<protein>
    <submittedName>
        <fullName evidence="2">Uncharacterized protein</fullName>
    </submittedName>
</protein>
<reference evidence="2 3" key="1">
    <citation type="submission" date="2018-02" db="EMBL/GenBank/DDBJ databases">
        <title>The draft genome of Phyllobacterium sp. 1N-3.</title>
        <authorList>
            <person name="Liu L."/>
            <person name="Li L."/>
            <person name="Zhang X."/>
            <person name="Wang T."/>
            <person name="Liang L."/>
        </authorList>
    </citation>
    <scope>NUCLEOTIDE SEQUENCE [LARGE SCALE GENOMIC DNA]</scope>
    <source>
        <strain evidence="2 3">1N-3</strain>
    </source>
</reference>
<evidence type="ECO:0000256" key="1">
    <source>
        <dbReference type="SAM" id="MobiDB-lite"/>
    </source>
</evidence>
<organism evidence="2 3">
    <name type="scientific">Phyllobacterium phragmitis</name>
    <dbReference type="NCBI Taxonomy" id="2670329"/>
    <lineage>
        <taxon>Bacteria</taxon>
        <taxon>Pseudomonadati</taxon>
        <taxon>Pseudomonadota</taxon>
        <taxon>Alphaproteobacteria</taxon>
        <taxon>Hyphomicrobiales</taxon>
        <taxon>Phyllobacteriaceae</taxon>
        <taxon>Phyllobacterium</taxon>
    </lineage>
</organism>
<proteinExistence type="predicted"/>
<dbReference type="EMBL" id="PVBR01000086">
    <property type="protein sequence ID" value="PRD40362.1"/>
    <property type="molecule type" value="Genomic_DNA"/>
</dbReference>
<evidence type="ECO:0000313" key="2">
    <source>
        <dbReference type="EMBL" id="PRD40362.1"/>
    </source>
</evidence>
<feature type="region of interest" description="Disordered" evidence="1">
    <location>
        <begin position="54"/>
        <end position="78"/>
    </location>
</feature>
<dbReference type="Proteomes" id="UP000239434">
    <property type="component" value="Unassembled WGS sequence"/>
</dbReference>
<feature type="non-terminal residue" evidence="2">
    <location>
        <position position="78"/>
    </location>
</feature>
<feature type="region of interest" description="Disordered" evidence="1">
    <location>
        <begin position="1"/>
        <end position="35"/>
    </location>
</feature>
<name>A0A2S9IIP4_9HYPH</name>
<keyword evidence="3" id="KW-1185">Reference proteome</keyword>
<evidence type="ECO:0000313" key="3">
    <source>
        <dbReference type="Proteomes" id="UP000239434"/>
    </source>
</evidence>